<comment type="caution">
    <text evidence="2">The sequence shown here is derived from an EMBL/GenBank/DDBJ whole genome shotgun (WGS) entry which is preliminary data.</text>
</comment>
<dbReference type="EMBL" id="JAVHJO010000005">
    <property type="protein sequence ID" value="KAK6539877.1"/>
    <property type="molecule type" value="Genomic_DNA"/>
</dbReference>
<evidence type="ECO:0000313" key="2">
    <source>
        <dbReference type="EMBL" id="KAK6539877.1"/>
    </source>
</evidence>
<dbReference type="InterPro" id="IPR036188">
    <property type="entry name" value="FAD/NAD-bd_sf"/>
</dbReference>
<dbReference type="Proteomes" id="UP001365542">
    <property type="component" value="Unassembled WGS sequence"/>
</dbReference>
<feature type="compositionally biased region" description="Basic residues" evidence="1">
    <location>
        <begin position="515"/>
        <end position="527"/>
    </location>
</feature>
<dbReference type="AlphaFoldDB" id="A0AAV9XE65"/>
<feature type="region of interest" description="Disordered" evidence="1">
    <location>
        <begin position="506"/>
        <end position="532"/>
    </location>
</feature>
<evidence type="ECO:0000256" key="1">
    <source>
        <dbReference type="SAM" id="MobiDB-lite"/>
    </source>
</evidence>
<protein>
    <recommendedName>
        <fullName evidence="4">L-ornithine N(5)-monooxygenase</fullName>
    </recommendedName>
</protein>
<organism evidence="2 3">
    <name type="scientific">Orbilia ellipsospora</name>
    <dbReference type="NCBI Taxonomy" id="2528407"/>
    <lineage>
        <taxon>Eukaryota</taxon>
        <taxon>Fungi</taxon>
        <taxon>Dikarya</taxon>
        <taxon>Ascomycota</taxon>
        <taxon>Pezizomycotina</taxon>
        <taxon>Orbiliomycetes</taxon>
        <taxon>Orbiliales</taxon>
        <taxon>Orbiliaceae</taxon>
        <taxon>Orbilia</taxon>
    </lineage>
</organism>
<feature type="compositionally biased region" description="Low complexity" evidence="1">
    <location>
        <begin position="592"/>
        <end position="609"/>
    </location>
</feature>
<dbReference type="PANTHER" id="PTHR15192:SF8">
    <property type="entry name" value="FAD_NAD(P)-BINDING DOMAIN-CONTAINING PROTEIN"/>
    <property type="match status" value="1"/>
</dbReference>
<proteinExistence type="predicted"/>
<sequence>MVKRAVEAACNGMGSRGFKLKPASRAAAPAVAATAGGQDNGAILANISHVSKTDTVVIGNGPSALALSYLLHGNEPWYNPSEPHPDSILHRKLLKKVGQSLLSEKLQDVPLYDILRTPKDYGDITCHFQAASSMSYSTAALPLNTLLDTLLRPLADIDIEDCKSRIEWKRSSSDVVPHVILGEESKAGGQWAGDEVWFGDDVEEDEDNGLKTLSYADLLSLPGYSFGDHYRSKYNKEMDTYHRPTRRLVADYYATYPRKVGIEDVLYPGTSVTNVERIEDKSGFNFLVSIKSKTGFGTGSSEVTTAHVIRCRNVVLATGIFSHRLPPPPVYSPFFESKLENISNNATAVKNDENTTELPLLVVGSGYTAADAILCSQGKRPVVHVYRWDPEERPSPLRGCHPQAYPGYASVYRKMKEAALKKPAQDSRYLGFPNGNVVETRIDGTVKISWRSSEGQEQLSIIKVVDIEVCIGRRGRLDYLAPALCKEIGINNLDYNSLESLNTNREVQTPVARVSTRRSSTKSRKPMLHPTTSHTAGKVWVQHNSLRGRIEENVEVTPNVFVVGSLTGDSLVRFGMGGCVYSAGRIISSSGPILESSESSAASETSSNSESEEAKGEFESKIKRRGSKCVVA</sequence>
<accession>A0AAV9XE65</accession>
<reference evidence="2 3" key="1">
    <citation type="submission" date="2019-10" db="EMBL/GenBank/DDBJ databases">
        <authorList>
            <person name="Palmer J.M."/>
        </authorList>
    </citation>
    <scope>NUCLEOTIDE SEQUENCE [LARGE SCALE GENOMIC DNA]</scope>
    <source>
        <strain evidence="2 3">TWF694</strain>
    </source>
</reference>
<gene>
    <name evidence="2" type="ORF">TWF694_008714</name>
</gene>
<keyword evidence="3" id="KW-1185">Reference proteome</keyword>
<feature type="compositionally biased region" description="Basic and acidic residues" evidence="1">
    <location>
        <begin position="612"/>
        <end position="621"/>
    </location>
</feature>
<dbReference type="SUPFAM" id="SSF51905">
    <property type="entry name" value="FAD/NAD(P)-binding domain"/>
    <property type="match status" value="2"/>
</dbReference>
<evidence type="ECO:0008006" key="4">
    <source>
        <dbReference type="Google" id="ProtNLM"/>
    </source>
</evidence>
<name>A0AAV9XE65_9PEZI</name>
<dbReference type="Gene3D" id="3.50.50.60">
    <property type="entry name" value="FAD/NAD(P)-binding domain"/>
    <property type="match status" value="1"/>
</dbReference>
<dbReference type="InterPro" id="IPR029731">
    <property type="entry name" value="OSGIN1/2"/>
</dbReference>
<feature type="region of interest" description="Disordered" evidence="1">
    <location>
        <begin position="592"/>
        <end position="632"/>
    </location>
</feature>
<evidence type="ECO:0000313" key="3">
    <source>
        <dbReference type="Proteomes" id="UP001365542"/>
    </source>
</evidence>
<feature type="compositionally biased region" description="Basic residues" evidence="1">
    <location>
        <begin position="622"/>
        <end position="632"/>
    </location>
</feature>
<dbReference type="PANTHER" id="PTHR15192">
    <property type="entry name" value="PROTEIN CBG05349"/>
    <property type="match status" value="1"/>
</dbReference>